<evidence type="ECO:0000313" key="3">
    <source>
        <dbReference type="Proteomes" id="UP001153050"/>
    </source>
</evidence>
<name>A0ABN8KF75_9HYPH</name>
<comment type="caution">
    <text evidence="2">The sequence shown here is derived from an EMBL/GenBank/DDBJ whole genome shotgun (WGS) entry which is preliminary data.</text>
</comment>
<keyword evidence="3" id="KW-1185">Reference proteome</keyword>
<feature type="region of interest" description="Disordered" evidence="1">
    <location>
        <begin position="92"/>
        <end position="112"/>
    </location>
</feature>
<evidence type="ECO:0000256" key="1">
    <source>
        <dbReference type="SAM" id="MobiDB-lite"/>
    </source>
</evidence>
<dbReference type="EMBL" id="CAKXZT010000173">
    <property type="protein sequence ID" value="CAH2408883.1"/>
    <property type="molecule type" value="Genomic_DNA"/>
</dbReference>
<dbReference type="Proteomes" id="UP001153050">
    <property type="component" value="Unassembled WGS sequence"/>
</dbReference>
<gene>
    <name evidence="2" type="ORF">MES5069_740036</name>
</gene>
<reference evidence="2 3" key="1">
    <citation type="submission" date="2022-03" db="EMBL/GenBank/DDBJ databases">
        <authorList>
            <person name="Brunel B."/>
        </authorList>
    </citation>
    <scope>NUCLEOTIDE SEQUENCE [LARGE SCALE GENOMIC DNA]</scope>
    <source>
        <strain evidence="2">STM5069sample</strain>
    </source>
</reference>
<evidence type="ECO:0000313" key="2">
    <source>
        <dbReference type="EMBL" id="CAH2408883.1"/>
    </source>
</evidence>
<sequence length="142" mass="16274">MQDPSTLLRPSAGNGFLVSGPHYRRCLRDHWFARHRVRRDRSLSRVAHLGCWKIGLQSQDHPWFIEVAHKKSPPEWVSLACCRFIGQAAGQVDPIQPQGNDKPEKNGSPFHKAGRSFAFYRRYENAARPEGSGVYQVWRPNP</sequence>
<proteinExistence type="predicted"/>
<accession>A0ABN8KF75</accession>
<protein>
    <submittedName>
        <fullName evidence="2">Uncharacterized protein</fullName>
    </submittedName>
</protein>
<organism evidence="2 3">
    <name type="scientific">Mesorhizobium escarrei</name>
    <dbReference type="NCBI Taxonomy" id="666018"/>
    <lineage>
        <taxon>Bacteria</taxon>
        <taxon>Pseudomonadati</taxon>
        <taxon>Pseudomonadota</taxon>
        <taxon>Alphaproteobacteria</taxon>
        <taxon>Hyphomicrobiales</taxon>
        <taxon>Phyllobacteriaceae</taxon>
        <taxon>Mesorhizobium</taxon>
    </lineage>
</organism>